<feature type="region of interest" description="Disordered" evidence="1">
    <location>
        <begin position="1"/>
        <end position="57"/>
    </location>
</feature>
<dbReference type="HOGENOM" id="CLU_1759914_0_0_1"/>
<organism evidence="3">
    <name type="scientific">Serpula lacrymans var. lacrymans (strain S7.3)</name>
    <name type="common">Dry rot fungus</name>
    <dbReference type="NCBI Taxonomy" id="936435"/>
    <lineage>
        <taxon>Eukaryota</taxon>
        <taxon>Fungi</taxon>
        <taxon>Dikarya</taxon>
        <taxon>Basidiomycota</taxon>
        <taxon>Agaricomycotina</taxon>
        <taxon>Agaricomycetes</taxon>
        <taxon>Agaricomycetidae</taxon>
        <taxon>Boletales</taxon>
        <taxon>Coniophorineae</taxon>
        <taxon>Serpulaceae</taxon>
        <taxon>Serpula</taxon>
    </lineage>
</organism>
<evidence type="ECO:0000313" key="3">
    <source>
        <dbReference type="Proteomes" id="UP000008063"/>
    </source>
</evidence>
<evidence type="ECO:0000256" key="1">
    <source>
        <dbReference type="SAM" id="MobiDB-lite"/>
    </source>
</evidence>
<sequence length="148" mass="15362">MGEQPTLMRPLSNRLLGTTSTGANPNGSERGAIDTQKASAKGSKDAQGGTGGEYAAGLSKEQIQPELSKSGVYATYRVSTFATLERPSIALAAAAAASTTSTSGCSFATDDIHGRGDGESKKGEVEDEEQAVDASEHGDLILVWRERL</sequence>
<feature type="region of interest" description="Disordered" evidence="1">
    <location>
        <begin position="98"/>
        <end position="136"/>
    </location>
</feature>
<proteinExistence type="predicted"/>
<keyword evidence="3" id="KW-1185">Reference proteome</keyword>
<dbReference type="InParanoid" id="F8Q240"/>
<reference evidence="3" key="1">
    <citation type="journal article" date="2011" name="Science">
        <title>The plant cell wall-decomposing machinery underlies the functional diversity of forest fungi.</title>
        <authorList>
            <person name="Eastwood D.C."/>
            <person name="Floudas D."/>
            <person name="Binder M."/>
            <person name="Majcherczyk A."/>
            <person name="Schneider P."/>
            <person name="Aerts A."/>
            <person name="Asiegbu F.O."/>
            <person name="Baker S.E."/>
            <person name="Barry K."/>
            <person name="Bendiksby M."/>
            <person name="Blumentritt M."/>
            <person name="Coutinho P.M."/>
            <person name="Cullen D."/>
            <person name="de Vries R.P."/>
            <person name="Gathman A."/>
            <person name="Goodell B."/>
            <person name="Henrissat B."/>
            <person name="Ihrmark K."/>
            <person name="Kauserud H."/>
            <person name="Kohler A."/>
            <person name="LaButti K."/>
            <person name="Lapidus A."/>
            <person name="Lavin J.L."/>
            <person name="Lee Y.-H."/>
            <person name="Lindquist E."/>
            <person name="Lilly W."/>
            <person name="Lucas S."/>
            <person name="Morin E."/>
            <person name="Murat C."/>
            <person name="Oguiza J.A."/>
            <person name="Park J."/>
            <person name="Pisabarro A.G."/>
            <person name="Riley R."/>
            <person name="Rosling A."/>
            <person name="Salamov A."/>
            <person name="Schmidt O."/>
            <person name="Schmutz J."/>
            <person name="Skrede I."/>
            <person name="Stenlid J."/>
            <person name="Wiebenga A."/>
            <person name="Xie X."/>
            <person name="Kuees U."/>
            <person name="Hibbett D.S."/>
            <person name="Hoffmeister D."/>
            <person name="Hoegberg N."/>
            <person name="Martin F."/>
            <person name="Grigoriev I.V."/>
            <person name="Watkinson S.C."/>
        </authorList>
    </citation>
    <scope>NUCLEOTIDE SEQUENCE [LARGE SCALE GENOMIC DNA]</scope>
    <source>
        <strain evidence="3">strain S7.3</strain>
    </source>
</reference>
<name>F8Q240_SERL3</name>
<dbReference type="AlphaFoldDB" id="F8Q240"/>
<dbReference type="EMBL" id="GL945482">
    <property type="protein sequence ID" value="EGN97251.1"/>
    <property type="molecule type" value="Genomic_DNA"/>
</dbReference>
<feature type="compositionally biased region" description="Low complexity" evidence="1">
    <location>
        <begin position="98"/>
        <end position="109"/>
    </location>
</feature>
<accession>F8Q240</accession>
<feature type="compositionally biased region" description="Polar residues" evidence="1">
    <location>
        <begin position="15"/>
        <end position="27"/>
    </location>
</feature>
<feature type="compositionally biased region" description="Basic and acidic residues" evidence="1">
    <location>
        <begin position="110"/>
        <end position="124"/>
    </location>
</feature>
<gene>
    <name evidence="2" type="ORF">SERLA73DRAFT_139385</name>
</gene>
<protein>
    <submittedName>
        <fullName evidence="2">Uncharacterized protein</fullName>
    </submittedName>
</protein>
<dbReference type="Proteomes" id="UP000008063">
    <property type="component" value="Unassembled WGS sequence"/>
</dbReference>
<evidence type="ECO:0000313" key="2">
    <source>
        <dbReference type="EMBL" id="EGN97251.1"/>
    </source>
</evidence>